<proteinExistence type="predicted"/>
<dbReference type="EMBL" id="ML208607">
    <property type="protein sequence ID" value="TFK62084.1"/>
    <property type="molecule type" value="Genomic_DNA"/>
</dbReference>
<sequence>MFNEPLAVTGLTLLAAEPLSQLVRTLMRSMTYYGYRTASIYSAKAQCLWRLHMGERGLLLLPEELLIEIVKELDWYHLLAVRQTCKRLFLVSKSLPVWQNVVEREPHETLWLECPLRNYTAERLEYLFMRRKKAEERIIQGKEPHRTSIPTNCRDLREAAVHLVHGGRWLLVATRRGSLLYFDLDAQHHVAHILIPERGDDYSVGMAVDIDLTAPCLSFKVALARQNVNGSGGIVEVWQVDLILGGNKQGVGLRAEGLASFGQEINGHLQMLSLLGEQLAMTIFHHPHLLAYTIIISWRSVREPNYPKRVHRPESDGCAVRFLQPNIFVSVFDGLLTLTSRLSLPKSIPFLAIPFYDARPETLSERIVFHDSVRFLVAVGATICAIILRDQGDGHYHAETIKISNLPQIPYSTHASHSADYYAVWPMGQPLVIQRFSWDDGNDIDSPAALINVCDTDEPAFQLLDIISGRILVEDERGLALFDFAFS</sequence>
<feature type="non-terminal residue" evidence="1">
    <location>
        <position position="1"/>
    </location>
</feature>
<organism evidence="1 2">
    <name type="scientific">Pluteus cervinus</name>
    <dbReference type="NCBI Taxonomy" id="181527"/>
    <lineage>
        <taxon>Eukaryota</taxon>
        <taxon>Fungi</taxon>
        <taxon>Dikarya</taxon>
        <taxon>Basidiomycota</taxon>
        <taxon>Agaricomycotina</taxon>
        <taxon>Agaricomycetes</taxon>
        <taxon>Agaricomycetidae</taxon>
        <taxon>Agaricales</taxon>
        <taxon>Pluteineae</taxon>
        <taxon>Pluteaceae</taxon>
        <taxon>Pluteus</taxon>
    </lineage>
</organism>
<accession>A0ACD3A9J9</accession>
<evidence type="ECO:0000313" key="1">
    <source>
        <dbReference type="EMBL" id="TFK62084.1"/>
    </source>
</evidence>
<name>A0ACD3A9J9_9AGAR</name>
<protein>
    <submittedName>
        <fullName evidence="1">Uncharacterized protein</fullName>
    </submittedName>
</protein>
<gene>
    <name evidence="1" type="ORF">BDN72DRAFT_882845</name>
</gene>
<dbReference type="Proteomes" id="UP000308600">
    <property type="component" value="Unassembled WGS sequence"/>
</dbReference>
<evidence type="ECO:0000313" key="2">
    <source>
        <dbReference type="Proteomes" id="UP000308600"/>
    </source>
</evidence>
<reference evidence="1 2" key="1">
    <citation type="journal article" date="2019" name="Nat. Ecol. Evol.">
        <title>Megaphylogeny resolves global patterns of mushroom evolution.</title>
        <authorList>
            <person name="Varga T."/>
            <person name="Krizsan K."/>
            <person name="Foldi C."/>
            <person name="Dima B."/>
            <person name="Sanchez-Garcia M."/>
            <person name="Sanchez-Ramirez S."/>
            <person name="Szollosi G.J."/>
            <person name="Szarkandi J.G."/>
            <person name="Papp V."/>
            <person name="Albert L."/>
            <person name="Andreopoulos W."/>
            <person name="Angelini C."/>
            <person name="Antonin V."/>
            <person name="Barry K.W."/>
            <person name="Bougher N.L."/>
            <person name="Buchanan P."/>
            <person name="Buyck B."/>
            <person name="Bense V."/>
            <person name="Catcheside P."/>
            <person name="Chovatia M."/>
            <person name="Cooper J."/>
            <person name="Damon W."/>
            <person name="Desjardin D."/>
            <person name="Finy P."/>
            <person name="Geml J."/>
            <person name="Haridas S."/>
            <person name="Hughes K."/>
            <person name="Justo A."/>
            <person name="Karasinski D."/>
            <person name="Kautmanova I."/>
            <person name="Kiss B."/>
            <person name="Kocsube S."/>
            <person name="Kotiranta H."/>
            <person name="LaButti K.M."/>
            <person name="Lechner B.E."/>
            <person name="Liimatainen K."/>
            <person name="Lipzen A."/>
            <person name="Lukacs Z."/>
            <person name="Mihaltcheva S."/>
            <person name="Morgado L.N."/>
            <person name="Niskanen T."/>
            <person name="Noordeloos M.E."/>
            <person name="Ohm R.A."/>
            <person name="Ortiz-Santana B."/>
            <person name="Ovrebo C."/>
            <person name="Racz N."/>
            <person name="Riley R."/>
            <person name="Savchenko A."/>
            <person name="Shiryaev A."/>
            <person name="Soop K."/>
            <person name="Spirin V."/>
            <person name="Szebenyi C."/>
            <person name="Tomsovsky M."/>
            <person name="Tulloss R.E."/>
            <person name="Uehling J."/>
            <person name="Grigoriev I.V."/>
            <person name="Vagvolgyi C."/>
            <person name="Papp T."/>
            <person name="Martin F.M."/>
            <person name="Miettinen O."/>
            <person name="Hibbett D.S."/>
            <person name="Nagy L.G."/>
        </authorList>
    </citation>
    <scope>NUCLEOTIDE SEQUENCE [LARGE SCALE GENOMIC DNA]</scope>
    <source>
        <strain evidence="1 2">NL-1719</strain>
    </source>
</reference>
<keyword evidence="2" id="KW-1185">Reference proteome</keyword>